<dbReference type="STRING" id="905079.L1JG86"/>
<organism evidence="5">
    <name type="scientific">Guillardia theta (strain CCMP2712)</name>
    <name type="common">Cryptophyte</name>
    <dbReference type="NCBI Taxonomy" id="905079"/>
    <lineage>
        <taxon>Eukaryota</taxon>
        <taxon>Cryptophyceae</taxon>
        <taxon>Pyrenomonadales</taxon>
        <taxon>Geminigeraceae</taxon>
        <taxon>Guillardia</taxon>
    </lineage>
</organism>
<keyword evidence="1 2" id="KW-0694">RNA-binding</keyword>
<feature type="compositionally biased region" description="Polar residues" evidence="3">
    <location>
        <begin position="19"/>
        <end position="42"/>
    </location>
</feature>
<dbReference type="InterPro" id="IPR012677">
    <property type="entry name" value="Nucleotide-bd_a/b_plait_sf"/>
</dbReference>
<dbReference type="InterPro" id="IPR050825">
    <property type="entry name" value="RBM42_RBP45_47-like"/>
</dbReference>
<dbReference type="OrthoDB" id="1749473at2759"/>
<proteinExistence type="predicted"/>
<reference evidence="7" key="2">
    <citation type="submission" date="2012-11" db="EMBL/GenBank/DDBJ databases">
        <authorList>
            <person name="Kuo A."/>
            <person name="Curtis B.A."/>
            <person name="Tanifuji G."/>
            <person name="Burki F."/>
            <person name="Gruber A."/>
            <person name="Irimia M."/>
            <person name="Maruyama S."/>
            <person name="Arias M.C."/>
            <person name="Ball S.G."/>
            <person name="Gile G.H."/>
            <person name="Hirakawa Y."/>
            <person name="Hopkins J.F."/>
            <person name="Rensing S.A."/>
            <person name="Schmutz J."/>
            <person name="Symeonidi A."/>
            <person name="Elias M."/>
            <person name="Eveleigh R.J."/>
            <person name="Herman E.K."/>
            <person name="Klute M.J."/>
            <person name="Nakayama T."/>
            <person name="Obornik M."/>
            <person name="Reyes-Prieto A."/>
            <person name="Armbrust E.V."/>
            <person name="Aves S.J."/>
            <person name="Beiko R.G."/>
            <person name="Coutinho P."/>
            <person name="Dacks J.B."/>
            <person name="Durnford D.G."/>
            <person name="Fast N.M."/>
            <person name="Green B.R."/>
            <person name="Grisdale C."/>
            <person name="Hempe F."/>
            <person name="Henrissat B."/>
            <person name="Hoppner M.P."/>
            <person name="Ishida K.-I."/>
            <person name="Kim E."/>
            <person name="Koreny L."/>
            <person name="Kroth P.G."/>
            <person name="Liu Y."/>
            <person name="Malik S.-B."/>
            <person name="Maier U.G."/>
            <person name="McRose D."/>
            <person name="Mock T."/>
            <person name="Neilson J.A."/>
            <person name="Onodera N.T."/>
            <person name="Poole A.M."/>
            <person name="Pritham E.J."/>
            <person name="Richards T.A."/>
            <person name="Rocap G."/>
            <person name="Roy S.W."/>
            <person name="Sarai C."/>
            <person name="Schaack S."/>
            <person name="Shirato S."/>
            <person name="Slamovits C.H."/>
            <person name="Spencer D.F."/>
            <person name="Suzuki S."/>
            <person name="Worden A.Z."/>
            <person name="Zauner S."/>
            <person name="Barry K."/>
            <person name="Bell C."/>
            <person name="Bharti A.K."/>
            <person name="Crow J.A."/>
            <person name="Grimwood J."/>
            <person name="Kramer R."/>
            <person name="Lindquist E."/>
            <person name="Lucas S."/>
            <person name="Salamov A."/>
            <person name="McFadden G.I."/>
            <person name="Lane C.E."/>
            <person name="Keeling P.J."/>
            <person name="Gray M.W."/>
            <person name="Grigoriev I.V."/>
            <person name="Archibald J.M."/>
        </authorList>
    </citation>
    <scope>NUCLEOTIDE SEQUENCE</scope>
    <source>
        <strain evidence="7">CCMP2712</strain>
    </source>
</reference>
<dbReference type="PaxDb" id="55529-EKX47159"/>
<feature type="domain" description="RRM" evidence="4">
    <location>
        <begin position="150"/>
        <end position="228"/>
    </location>
</feature>
<evidence type="ECO:0000259" key="4">
    <source>
        <dbReference type="PROSITE" id="PS50102"/>
    </source>
</evidence>
<dbReference type="InterPro" id="IPR000504">
    <property type="entry name" value="RRM_dom"/>
</dbReference>
<gene>
    <name evidence="5" type="ORF">GUITHDRAFT_137752</name>
</gene>
<dbReference type="GeneID" id="17303769"/>
<evidence type="ECO:0000256" key="1">
    <source>
        <dbReference type="ARBA" id="ARBA00022884"/>
    </source>
</evidence>
<dbReference type="EMBL" id="JH992991">
    <property type="protein sequence ID" value="EKX47159.1"/>
    <property type="molecule type" value="Genomic_DNA"/>
</dbReference>
<feature type="compositionally biased region" description="Acidic residues" evidence="3">
    <location>
        <begin position="1"/>
        <end position="10"/>
    </location>
</feature>
<dbReference type="HOGENOM" id="CLU_1047478_0_0_1"/>
<protein>
    <recommendedName>
        <fullName evidence="4">RRM domain-containing protein</fullName>
    </recommendedName>
</protein>
<reference evidence="5 7" key="1">
    <citation type="journal article" date="2012" name="Nature">
        <title>Algal genomes reveal evolutionary mosaicism and the fate of nucleomorphs.</title>
        <authorList>
            <consortium name="DOE Joint Genome Institute"/>
            <person name="Curtis B.A."/>
            <person name="Tanifuji G."/>
            <person name="Burki F."/>
            <person name="Gruber A."/>
            <person name="Irimia M."/>
            <person name="Maruyama S."/>
            <person name="Arias M.C."/>
            <person name="Ball S.G."/>
            <person name="Gile G.H."/>
            <person name="Hirakawa Y."/>
            <person name="Hopkins J.F."/>
            <person name="Kuo A."/>
            <person name="Rensing S.A."/>
            <person name="Schmutz J."/>
            <person name="Symeonidi A."/>
            <person name="Elias M."/>
            <person name="Eveleigh R.J."/>
            <person name="Herman E.K."/>
            <person name="Klute M.J."/>
            <person name="Nakayama T."/>
            <person name="Obornik M."/>
            <person name="Reyes-Prieto A."/>
            <person name="Armbrust E.V."/>
            <person name="Aves S.J."/>
            <person name="Beiko R.G."/>
            <person name="Coutinho P."/>
            <person name="Dacks J.B."/>
            <person name="Durnford D.G."/>
            <person name="Fast N.M."/>
            <person name="Green B.R."/>
            <person name="Grisdale C.J."/>
            <person name="Hempel F."/>
            <person name="Henrissat B."/>
            <person name="Hoppner M.P."/>
            <person name="Ishida K."/>
            <person name="Kim E."/>
            <person name="Koreny L."/>
            <person name="Kroth P.G."/>
            <person name="Liu Y."/>
            <person name="Malik S.B."/>
            <person name="Maier U.G."/>
            <person name="McRose D."/>
            <person name="Mock T."/>
            <person name="Neilson J.A."/>
            <person name="Onodera N.T."/>
            <person name="Poole A.M."/>
            <person name="Pritham E.J."/>
            <person name="Richards T.A."/>
            <person name="Rocap G."/>
            <person name="Roy S.W."/>
            <person name="Sarai C."/>
            <person name="Schaack S."/>
            <person name="Shirato S."/>
            <person name="Slamovits C.H."/>
            <person name="Spencer D.F."/>
            <person name="Suzuki S."/>
            <person name="Worden A.Z."/>
            <person name="Zauner S."/>
            <person name="Barry K."/>
            <person name="Bell C."/>
            <person name="Bharti A.K."/>
            <person name="Crow J.A."/>
            <person name="Grimwood J."/>
            <person name="Kramer R."/>
            <person name="Lindquist E."/>
            <person name="Lucas S."/>
            <person name="Salamov A."/>
            <person name="McFadden G.I."/>
            <person name="Lane C.E."/>
            <person name="Keeling P.J."/>
            <person name="Gray M.W."/>
            <person name="Grigoriev I.V."/>
            <person name="Archibald J.M."/>
        </authorList>
    </citation>
    <scope>NUCLEOTIDE SEQUENCE</scope>
    <source>
        <strain evidence="5 7">CCMP2712</strain>
    </source>
</reference>
<sequence>MGDHLDDELALFEKEIESLESQKPAETSSSSAKPGGSETTTAKKPKIQYAAAPVKNYDDELMPTVASRSSGVTTLFQPSLNLSYQANPAPNSFQTCGANLFQTYGSSIAPPAISGGANSKMPGIPDTIMRSAGGKKWSDASLLEWPKDDYRMFCGNLGNEVDDSTLARSFGKYSSFQKAKVVRDGRTSKSKGYGFVSFADPADFTRAMKEMQGKYVGNRPVKLMKSEWQERALQPGKKRPAPQQQQGEEEEDTEWWNKKASKPKKK</sequence>
<dbReference type="eggNOG" id="KOG0226">
    <property type="taxonomic scope" value="Eukaryota"/>
</dbReference>
<dbReference type="Pfam" id="PF00076">
    <property type="entry name" value="RRM_1"/>
    <property type="match status" value="1"/>
</dbReference>
<evidence type="ECO:0000313" key="5">
    <source>
        <dbReference type="EMBL" id="EKX47159.1"/>
    </source>
</evidence>
<name>L1JG86_GUITC</name>
<dbReference type="EnsemblProtists" id="EKX47159">
    <property type="protein sequence ID" value="EKX47159"/>
    <property type="gene ID" value="GUITHDRAFT_137752"/>
</dbReference>
<dbReference type="PANTHER" id="PTHR47640">
    <property type="entry name" value="TRNA SELENOCYSTEINE 1-ASSOCIATED PROTEIN 1-RELATED-RELATED"/>
    <property type="match status" value="1"/>
</dbReference>
<dbReference type="PANTHER" id="PTHR47640:SF11">
    <property type="entry name" value="RNA-BINDING PROTEIN 42"/>
    <property type="match status" value="1"/>
</dbReference>
<keyword evidence="7" id="KW-1185">Reference proteome</keyword>
<dbReference type="SUPFAM" id="SSF54928">
    <property type="entry name" value="RNA-binding domain, RBD"/>
    <property type="match status" value="1"/>
</dbReference>
<accession>L1JG86</accession>
<dbReference type="Proteomes" id="UP000011087">
    <property type="component" value="Unassembled WGS sequence"/>
</dbReference>
<dbReference type="PROSITE" id="PS50102">
    <property type="entry name" value="RRM"/>
    <property type="match status" value="1"/>
</dbReference>
<evidence type="ECO:0000313" key="7">
    <source>
        <dbReference type="Proteomes" id="UP000011087"/>
    </source>
</evidence>
<feature type="region of interest" description="Disordered" evidence="3">
    <location>
        <begin position="226"/>
        <end position="266"/>
    </location>
</feature>
<dbReference type="InterPro" id="IPR034215">
    <property type="entry name" value="RBM42_RRM"/>
</dbReference>
<reference evidence="6" key="3">
    <citation type="submission" date="2015-06" db="UniProtKB">
        <authorList>
            <consortium name="EnsemblProtists"/>
        </authorList>
    </citation>
    <scope>IDENTIFICATION</scope>
</reference>
<dbReference type="CDD" id="cd12383">
    <property type="entry name" value="RRM_RBM42"/>
    <property type="match status" value="1"/>
</dbReference>
<dbReference type="AlphaFoldDB" id="L1JG86"/>
<dbReference type="Gene3D" id="3.30.70.330">
    <property type="match status" value="1"/>
</dbReference>
<dbReference type="SMART" id="SM00360">
    <property type="entry name" value="RRM"/>
    <property type="match status" value="1"/>
</dbReference>
<dbReference type="InterPro" id="IPR035979">
    <property type="entry name" value="RBD_domain_sf"/>
</dbReference>
<evidence type="ECO:0000256" key="2">
    <source>
        <dbReference type="PROSITE-ProRule" id="PRU00176"/>
    </source>
</evidence>
<dbReference type="RefSeq" id="XP_005834139.1">
    <property type="nucleotide sequence ID" value="XM_005834082.1"/>
</dbReference>
<dbReference type="KEGG" id="gtt:GUITHDRAFT_137752"/>
<evidence type="ECO:0000313" key="6">
    <source>
        <dbReference type="EnsemblProtists" id="EKX47159"/>
    </source>
</evidence>
<feature type="region of interest" description="Disordered" evidence="3">
    <location>
        <begin position="1"/>
        <end position="49"/>
    </location>
</feature>
<evidence type="ECO:0000256" key="3">
    <source>
        <dbReference type="SAM" id="MobiDB-lite"/>
    </source>
</evidence>
<dbReference type="GO" id="GO:0003729">
    <property type="term" value="F:mRNA binding"/>
    <property type="evidence" value="ECO:0007669"/>
    <property type="project" value="InterPro"/>
</dbReference>